<feature type="region of interest" description="Disordered" evidence="3">
    <location>
        <begin position="1"/>
        <end position="52"/>
    </location>
</feature>
<proteinExistence type="predicted"/>
<keyword evidence="4" id="KW-0812">Transmembrane</keyword>
<dbReference type="GO" id="GO:0006508">
    <property type="term" value="P:proteolysis"/>
    <property type="evidence" value="ECO:0007669"/>
    <property type="project" value="UniProtKB-KW"/>
</dbReference>
<dbReference type="SUPFAM" id="SSF50494">
    <property type="entry name" value="Trypsin-like serine proteases"/>
    <property type="match status" value="1"/>
</dbReference>
<evidence type="ECO:0000313" key="5">
    <source>
        <dbReference type="EMBL" id="QDU98531.1"/>
    </source>
</evidence>
<evidence type="ECO:0000256" key="2">
    <source>
        <dbReference type="ARBA" id="ARBA00022801"/>
    </source>
</evidence>
<protein>
    <submittedName>
        <fullName evidence="5">Periplasmic serine endoprotease DegP</fullName>
        <ecNumber evidence="5">3.4.21.107</ecNumber>
    </submittedName>
</protein>
<dbReference type="Proteomes" id="UP000317648">
    <property type="component" value="Chromosome"/>
</dbReference>
<keyword evidence="4" id="KW-0472">Membrane</keyword>
<organism evidence="5 6">
    <name type="scientific">Lignipirellula cremea</name>
    <dbReference type="NCBI Taxonomy" id="2528010"/>
    <lineage>
        <taxon>Bacteria</taxon>
        <taxon>Pseudomonadati</taxon>
        <taxon>Planctomycetota</taxon>
        <taxon>Planctomycetia</taxon>
        <taxon>Pirellulales</taxon>
        <taxon>Pirellulaceae</taxon>
        <taxon>Lignipirellula</taxon>
    </lineage>
</organism>
<dbReference type="InterPro" id="IPR051201">
    <property type="entry name" value="Chloro_Bact_Ser_Proteases"/>
</dbReference>
<dbReference type="RefSeq" id="WP_145057865.1">
    <property type="nucleotide sequence ID" value="NZ_CP036433.1"/>
</dbReference>
<dbReference type="EC" id="3.4.21.107" evidence="5"/>
<keyword evidence="4" id="KW-1133">Transmembrane helix</keyword>
<dbReference type="PANTHER" id="PTHR43343:SF3">
    <property type="entry name" value="PROTEASE DO-LIKE 8, CHLOROPLASTIC"/>
    <property type="match status" value="1"/>
</dbReference>
<evidence type="ECO:0000313" key="6">
    <source>
        <dbReference type="Proteomes" id="UP000317648"/>
    </source>
</evidence>
<dbReference type="InterPro" id="IPR009003">
    <property type="entry name" value="Peptidase_S1_PA"/>
</dbReference>
<dbReference type="PRINTS" id="PR00834">
    <property type="entry name" value="PROTEASES2C"/>
</dbReference>
<feature type="transmembrane region" description="Helical" evidence="4">
    <location>
        <begin position="87"/>
        <end position="105"/>
    </location>
</feature>
<keyword evidence="1 5" id="KW-0645">Protease</keyword>
<sequence>MTSVRPTCPHCQRPLEEPQAAGAATADCARSAPVDAPSGEAAIKSSTAAEESPSVAVAVKTDRPLNESYTRFAQREKRRFGMWLRRIPTALCLIGLAAGVMYLLLREPPPTLPREELRVVPPTAVRPRGVRPPAVAAPDRTAVLRAIDQVVVCLETGRPDHPTTLGAGFVVDASGLIVTNYHVIAEATQCRVRFRSGAYYDVVGYAAVSPENDLALLQIADPPPSLETLPVREQAPDPLSTVFAIGHPHGVAFSVYSGAVSRVVATRELSESSQRFLERHLGGLFEHQWIQHTAAISEGNSGGPLLSGDGRLLGVNTWVNRQTGFSYALEAKYLEELLANRLPQMQPLEKYATKEARVAASLQRLSAGRVRRLFEEAQSMHWRPESETSYAALQELAWVVALANLPAEKLLAPGGLTDDTLAELAGLADTIEKDLRGQNWTNLATITLVNEFAASQVAKPLAGAFLFCTIERAFDGDNGARGALARLAGFDQSVFLRLDDRLEQVQPGEQCLVIGVNQNGRVVRYGDNPLRLNIAPEIAVALVIRLKK</sequence>
<dbReference type="Pfam" id="PF13365">
    <property type="entry name" value="Trypsin_2"/>
    <property type="match status" value="1"/>
</dbReference>
<keyword evidence="6" id="KW-1185">Reference proteome</keyword>
<evidence type="ECO:0000256" key="3">
    <source>
        <dbReference type="SAM" id="MobiDB-lite"/>
    </source>
</evidence>
<dbReference type="InterPro" id="IPR001940">
    <property type="entry name" value="Peptidase_S1C"/>
</dbReference>
<name>A0A518E363_9BACT</name>
<accession>A0A518E363</accession>
<evidence type="ECO:0000256" key="1">
    <source>
        <dbReference type="ARBA" id="ARBA00022670"/>
    </source>
</evidence>
<dbReference type="GO" id="GO:0004252">
    <property type="term" value="F:serine-type endopeptidase activity"/>
    <property type="evidence" value="ECO:0007669"/>
    <property type="project" value="InterPro"/>
</dbReference>
<keyword evidence="2 5" id="KW-0378">Hydrolase</keyword>
<dbReference type="Gene3D" id="2.40.10.120">
    <property type="match status" value="1"/>
</dbReference>
<dbReference type="PANTHER" id="PTHR43343">
    <property type="entry name" value="PEPTIDASE S12"/>
    <property type="match status" value="1"/>
</dbReference>
<dbReference type="AlphaFoldDB" id="A0A518E363"/>
<dbReference type="OrthoDB" id="267676at2"/>
<reference evidence="5 6" key="1">
    <citation type="submission" date="2019-02" db="EMBL/GenBank/DDBJ databases">
        <title>Deep-cultivation of Planctomycetes and their phenomic and genomic characterization uncovers novel biology.</title>
        <authorList>
            <person name="Wiegand S."/>
            <person name="Jogler M."/>
            <person name="Boedeker C."/>
            <person name="Pinto D."/>
            <person name="Vollmers J."/>
            <person name="Rivas-Marin E."/>
            <person name="Kohn T."/>
            <person name="Peeters S.H."/>
            <person name="Heuer A."/>
            <person name="Rast P."/>
            <person name="Oberbeckmann S."/>
            <person name="Bunk B."/>
            <person name="Jeske O."/>
            <person name="Meyerdierks A."/>
            <person name="Storesund J.E."/>
            <person name="Kallscheuer N."/>
            <person name="Luecker S."/>
            <person name="Lage O.M."/>
            <person name="Pohl T."/>
            <person name="Merkel B.J."/>
            <person name="Hornburger P."/>
            <person name="Mueller R.-W."/>
            <person name="Bruemmer F."/>
            <person name="Labrenz M."/>
            <person name="Spormann A.M."/>
            <person name="Op den Camp H."/>
            <person name="Overmann J."/>
            <person name="Amann R."/>
            <person name="Jetten M.S.M."/>
            <person name="Mascher T."/>
            <person name="Medema M.H."/>
            <person name="Devos D.P."/>
            <person name="Kaster A.-K."/>
            <person name="Ovreas L."/>
            <person name="Rohde M."/>
            <person name="Galperin M.Y."/>
            <person name="Jogler C."/>
        </authorList>
    </citation>
    <scope>NUCLEOTIDE SEQUENCE [LARGE SCALE GENOMIC DNA]</scope>
    <source>
        <strain evidence="5 6">Pla85_3_4</strain>
    </source>
</reference>
<dbReference type="KEGG" id="lcre:Pla8534_64000"/>
<evidence type="ECO:0000256" key="4">
    <source>
        <dbReference type="SAM" id="Phobius"/>
    </source>
</evidence>
<gene>
    <name evidence="5" type="primary">degP_7</name>
    <name evidence="5" type="ORF">Pla8534_64000</name>
</gene>
<dbReference type="EMBL" id="CP036433">
    <property type="protein sequence ID" value="QDU98531.1"/>
    <property type="molecule type" value="Genomic_DNA"/>
</dbReference>